<comment type="caution">
    <text evidence="2">The sequence shown here is derived from an EMBL/GenBank/DDBJ whole genome shotgun (WGS) entry which is preliminary data.</text>
</comment>
<feature type="transmembrane region" description="Helical" evidence="1">
    <location>
        <begin position="35"/>
        <end position="57"/>
    </location>
</feature>
<protein>
    <recommendedName>
        <fullName evidence="4">SLATT domain-containing protein</fullName>
    </recommendedName>
</protein>
<sequence>MNALSPQQRDELIAALHVAPRTIERKLERVKAWDAAVYWLTMFFTAVTASVFWILVVEELSTRMKWIGAAVGTISFLLALFSSRNPFGNEAELRSDLSQILAVFHTVQLKHNITREDVSLLLPNSAATPLRHLRAEERDNIWKAIGRAYAV</sequence>
<evidence type="ECO:0000313" key="2">
    <source>
        <dbReference type="EMBL" id="GGB69990.1"/>
    </source>
</evidence>
<evidence type="ECO:0008006" key="4">
    <source>
        <dbReference type="Google" id="ProtNLM"/>
    </source>
</evidence>
<dbReference type="EMBL" id="BMKF01000002">
    <property type="protein sequence ID" value="GGB69990.1"/>
    <property type="molecule type" value="Genomic_DNA"/>
</dbReference>
<keyword evidence="3" id="KW-1185">Reference proteome</keyword>
<reference evidence="3" key="1">
    <citation type="journal article" date="2019" name="Int. J. Syst. Evol. Microbiol.">
        <title>The Global Catalogue of Microorganisms (GCM) 10K type strain sequencing project: providing services to taxonomists for standard genome sequencing and annotation.</title>
        <authorList>
            <consortium name="The Broad Institute Genomics Platform"/>
            <consortium name="The Broad Institute Genome Sequencing Center for Infectious Disease"/>
            <person name="Wu L."/>
            <person name="Ma J."/>
        </authorList>
    </citation>
    <scope>NUCLEOTIDE SEQUENCE [LARGE SCALE GENOMIC DNA]</scope>
    <source>
        <strain evidence="3">CGMCC 1.15928</strain>
    </source>
</reference>
<feature type="transmembrane region" description="Helical" evidence="1">
    <location>
        <begin position="63"/>
        <end position="81"/>
    </location>
</feature>
<proteinExistence type="predicted"/>
<keyword evidence="1" id="KW-0472">Membrane</keyword>
<dbReference type="Proteomes" id="UP000628854">
    <property type="component" value="Unassembled WGS sequence"/>
</dbReference>
<accession>A0ABQ1JMF7</accession>
<organism evidence="2 3">
    <name type="scientific">Henriciella pelagia</name>
    <dbReference type="NCBI Taxonomy" id="1977912"/>
    <lineage>
        <taxon>Bacteria</taxon>
        <taxon>Pseudomonadati</taxon>
        <taxon>Pseudomonadota</taxon>
        <taxon>Alphaproteobacteria</taxon>
        <taxon>Hyphomonadales</taxon>
        <taxon>Hyphomonadaceae</taxon>
        <taxon>Henriciella</taxon>
    </lineage>
</organism>
<name>A0ABQ1JMF7_9PROT</name>
<gene>
    <name evidence="2" type="ORF">GCM10011503_18330</name>
</gene>
<keyword evidence="1" id="KW-1133">Transmembrane helix</keyword>
<evidence type="ECO:0000313" key="3">
    <source>
        <dbReference type="Proteomes" id="UP000628854"/>
    </source>
</evidence>
<keyword evidence="1" id="KW-0812">Transmembrane</keyword>
<evidence type="ECO:0000256" key="1">
    <source>
        <dbReference type="SAM" id="Phobius"/>
    </source>
</evidence>